<reference evidence="2" key="1">
    <citation type="submission" date="2015-07" db="EMBL/GenBank/DDBJ databases">
        <title>MeaNS - Measles Nucleotide Surveillance Program.</title>
        <authorList>
            <person name="Tran T."/>
            <person name="Druce J."/>
        </authorList>
    </citation>
    <scope>NUCLEOTIDE SEQUENCE</scope>
    <source>
        <strain evidence="2">UCB-OBI-ISO-001</strain>
        <tissue evidence="2">Gonad</tissue>
    </source>
</reference>
<evidence type="ECO:0000313" key="2">
    <source>
        <dbReference type="EMBL" id="KOF76327.1"/>
    </source>
</evidence>
<accession>A0A0L8GH36</accession>
<name>A0A0L8GH36_OCTBM</name>
<feature type="transmembrane region" description="Helical" evidence="1">
    <location>
        <begin position="39"/>
        <end position="62"/>
    </location>
</feature>
<organism evidence="2">
    <name type="scientific">Octopus bimaculoides</name>
    <name type="common">California two-spotted octopus</name>
    <dbReference type="NCBI Taxonomy" id="37653"/>
    <lineage>
        <taxon>Eukaryota</taxon>
        <taxon>Metazoa</taxon>
        <taxon>Spiralia</taxon>
        <taxon>Lophotrochozoa</taxon>
        <taxon>Mollusca</taxon>
        <taxon>Cephalopoda</taxon>
        <taxon>Coleoidea</taxon>
        <taxon>Octopodiformes</taxon>
        <taxon>Octopoda</taxon>
        <taxon>Incirrata</taxon>
        <taxon>Octopodidae</taxon>
        <taxon>Octopus</taxon>
    </lineage>
</organism>
<dbReference type="EMBL" id="KQ421821">
    <property type="protein sequence ID" value="KOF76327.1"/>
    <property type="molecule type" value="Genomic_DNA"/>
</dbReference>
<evidence type="ECO:0000256" key="1">
    <source>
        <dbReference type="SAM" id="Phobius"/>
    </source>
</evidence>
<keyword evidence="1" id="KW-0472">Membrane</keyword>
<keyword evidence="1" id="KW-1133">Transmembrane helix</keyword>
<proteinExistence type="predicted"/>
<dbReference type="AlphaFoldDB" id="A0A0L8GH36"/>
<keyword evidence="1" id="KW-0812">Transmembrane</keyword>
<gene>
    <name evidence="2" type="ORF">OCBIM_22033500mg</name>
</gene>
<protein>
    <submittedName>
        <fullName evidence="2">Uncharacterized protein</fullName>
    </submittedName>
</protein>
<sequence length="67" mass="7475">MKNYLLDSTVVALHYYSQWVTASPDPQKNLLRYGTVNKLVLCPVACVAVSWSTATIAVMVLWENAET</sequence>